<dbReference type="PANTHER" id="PTHR42760:SF133">
    <property type="entry name" value="3-OXOACYL-[ACYL-CARRIER-PROTEIN] REDUCTASE"/>
    <property type="match status" value="1"/>
</dbReference>
<dbReference type="Proteomes" id="UP000009235">
    <property type="component" value="Chromosome"/>
</dbReference>
<dbReference type="InterPro" id="IPR002347">
    <property type="entry name" value="SDR_fam"/>
</dbReference>
<evidence type="ECO:0000313" key="4">
    <source>
        <dbReference type="Proteomes" id="UP000009235"/>
    </source>
</evidence>
<dbReference type="Gene3D" id="3.40.50.720">
    <property type="entry name" value="NAD(P)-binding Rossmann-like Domain"/>
    <property type="match status" value="1"/>
</dbReference>
<keyword evidence="4" id="KW-1185">Reference proteome</keyword>
<sequence>MGDMDGKVGLVFGGANGIGRAGAIALARRGADIVIADRDRKSGEELVSNLSQKYGNAAFVDVDVLDDDSVAAAYASTEERFKAVHAVVNSAGTIAHNVPDVFERNINMLLLSVYRSMRCAVDSLGRAGGGSVVNIASIAGITGSIGAPGYGPAKHGVVGMTKDYALSTAKDNIRVNVVCPGYVLTQQVSRLAPDQESSDRLINEQLRVPMRRWGKPEEIGSVIGFLSSPESSFMTGSVIVVDGGLTAR</sequence>
<name>F6EF45_HOYSD</name>
<protein>
    <submittedName>
        <fullName evidence="3">Short-chain dehydrogenase/reductase SDR</fullName>
    </submittedName>
</protein>
<dbReference type="CDD" id="cd05233">
    <property type="entry name" value="SDR_c"/>
    <property type="match status" value="1"/>
</dbReference>
<dbReference type="Pfam" id="PF13561">
    <property type="entry name" value="adh_short_C2"/>
    <property type="match status" value="1"/>
</dbReference>
<evidence type="ECO:0000256" key="2">
    <source>
        <dbReference type="ARBA" id="ARBA00023002"/>
    </source>
</evidence>
<dbReference type="AlphaFoldDB" id="F6EF45"/>
<evidence type="ECO:0000256" key="1">
    <source>
        <dbReference type="ARBA" id="ARBA00006484"/>
    </source>
</evidence>
<dbReference type="InterPro" id="IPR036291">
    <property type="entry name" value="NAD(P)-bd_dom_sf"/>
</dbReference>
<dbReference type="eggNOG" id="COG1028">
    <property type="taxonomic scope" value="Bacteria"/>
</dbReference>
<dbReference type="STRING" id="443218.AS9A_0164"/>
<evidence type="ECO:0000313" key="3">
    <source>
        <dbReference type="EMBL" id="AEF38624.1"/>
    </source>
</evidence>
<dbReference type="EMBL" id="CP002786">
    <property type="protein sequence ID" value="AEF38624.1"/>
    <property type="molecule type" value="Genomic_DNA"/>
</dbReference>
<dbReference type="KEGG" id="asd:AS9A_0164"/>
<dbReference type="FunFam" id="3.40.50.720:FF:000084">
    <property type="entry name" value="Short-chain dehydrogenase reductase"/>
    <property type="match status" value="1"/>
</dbReference>
<accession>F6EF45</accession>
<dbReference type="GO" id="GO:0048038">
    <property type="term" value="F:quinone binding"/>
    <property type="evidence" value="ECO:0007669"/>
    <property type="project" value="TreeGrafter"/>
</dbReference>
<dbReference type="SUPFAM" id="SSF51735">
    <property type="entry name" value="NAD(P)-binding Rossmann-fold domains"/>
    <property type="match status" value="1"/>
</dbReference>
<dbReference type="PRINTS" id="PR00080">
    <property type="entry name" value="SDRFAMILY"/>
</dbReference>
<proteinExistence type="inferred from homology"/>
<dbReference type="GO" id="GO:0016616">
    <property type="term" value="F:oxidoreductase activity, acting on the CH-OH group of donors, NAD or NADP as acceptor"/>
    <property type="evidence" value="ECO:0007669"/>
    <property type="project" value="TreeGrafter"/>
</dbReference>
<dbReference type="PRINTS" id="PR00081">
    <property type="entry name" value="GDHRDH"/>
</dbReference>
<organism evidence="3 4">
    <name type="scientific">Hoyosella subflava (strain DSM 45089 / JCM 17490 / NBRC 109087 / DQS3-9A1)</name>
    <name type="common">Amycolicicoccus subflavus</name>
    <dbReference type="NCBI Taxonomy" id="443218"/>
    <lineage>
        <taxon>Bacteria</taxon>
        <taxon>Bacillati</taxon>
        <taxon>Actinomycetota</taxon>
        <taxon>Actinomycetes</taxon>
        <taxon>Mycobacteriales</taxon>
        <taxon>Hoyosellaceae</taxon>
        <taxon>Hoyosella</taxon>
    </lineage>
</organism>
<keyword evidence="2" id="KW-0560">Oxidoreductase</keyword>
<dbReference type="GO" id="GO:0006633">
    <property type="term" value="P:fatty acid biosynthetic process"/>
    <property type="evidence" value="ECO:0007669"/>
    <property type="project" value="TreeGrafter"/>
</dbReference>
<gene>
    <name evidence="3" type="ordered locus">AS9A_0164</name>
</gene>
<reference evidence="3 4" key="1">
    <citation type="journal article" date="2011" name="J. Bacteriol.">
        <title>Complete genome sequence of Amycolicicoccus subflavus DQS3-9A1T, an actinomycete isolated from crude oil-polluted soil.</title>
        <authorList>
            <person name="Cai M."/>
            <person name="Chen W.M."/>
            <person name="Nie Y."/>
            <person name="Chi C.Q."/>
            <person name="Wang Y.N."/>
            <person name="Tang Y.Q."/>
            <person name="Li G.Y."/>
            <person name="Wu X.L."/>
        </authorList>
    </citation>
    <scope>NUCLEOTIDE SEQUENCE [LARGE SCALE GENOMIC DNA]</scope>
    <source>
        <strain evidence="4">DSM 45089 / DQS3-9A1</strain>
    </source>
</reference>
<comment type="similarity">
    <text evidence="1">Belongs to the short-chain dehydrogenases/reductases (SDR) family.</text>
</comment>
<dbReference type="PANTHER" id="PTHR42760">
    <property type="entry name" value="SHORT-CHAIN DEHYDROGENASES/REDUCTASES FAMILY MEMBER"/>
    <property type="match status" value="1"/>
</dbReference>
<dbReference type="HOGENOM" id="CLU_010194_1_0_11"/>